<keyword evidence="10" id="KW-1185">Reference proteome</keyword>
<dbReference type="InterPro" id="IPR018076">
    <property type="entry name" value="T2SS_GspF_dom"/>
</dbReference>
<proteinExistence type="inferred from homology"/>
<accession>A0A7D4BKF1</accession>
<dbReference type="Pfam" id="PF00482">
    <property type="entry name" value="T2SSF"/>
    <property type="match status" value="2"/>
</dbReference>
<dbReference type="RefSeq" id="WP_173222940.1">
    <property type="nucleotide sequence ID" value="NZ_CP048104.1"/>
</dbReference>
<comment type="subcellular location">
    <subcellularLocation>
        <location evidence="1">Cell membrane</location>
        <topology evidence="1">Multi-pass membrane protein</topology>
    </subcellularLocation>
</comment>
<comment type="similarity">
    <text evidence="2">Belongs to the GSP F family.</text>
</comment>
<dbReference type="KEGG" id="kpul:GXN76_10465"/>
<keyword evidence="3" id="KW-1003">Cell membrane</keyword>
<evidence type="ECO:0000256" key="2">
    <source>
        <dbReference type="ARBA" id="ARBA00005745"/>
    </source>
</evidence>
<evidence type="ECO:0000313" key="10">
    <source>
        <dbReference type="Proteomes" id="UP000503088"/>
    </source>
</evidence>
<dbReference type="PANTHER" id="PTHR30012">
    <property type="entry name" value="GENERAL SECRETION PATHWAY PROTEIN"/>
    <property type="match status" value="1"/>
</dbReference>
<dbReference type="AlphaFoldDB" id="A0A7D4BKF1"/>
<evidence type="ECO:0000259" key="8">
    <source>
        <dbReference type="Pfam" id="PF00482"/>
    </source>
</evidence>
<dbReference type="PRINTS" id="PR00812">
    <property type="entry name" value="BCTERIALGSPF"/>
</dbReference>
<feature type="domain" description="Type II secretion system protein GspF" evidence="8">
    <location>
        <begin position="14"/>
        <end position="133"/>
    </location>
</feature>
<sequence>MIRDSWKDDRLALFSRHLSNLMESGFPLLPSIRLLAEQQIIRREEAEGICSSLDQGKSFSESLSLRGFPSLFVSFLKAAEEHGDYVFGLKQCESYYRERGQLTRDLIQALTYPTVVFLLVAFAFFFLVTTVIPRFGEMYDTMGLTLPLYTRLLLSFFSVFRYVLYGVGGLVCLSAFLYLVIRRLPPDKRKVRTSWLFRLPVVKAYYALRFTHYLSIQMGSLLRSGVPLLRTVDIMHALAPWHPLAAGISRIRNRLLAGESLHRSIQIEGSLFLPSLHRLVALGEESGRLDQSFLTLAEGTEMMIRDRMNRITRSLEPVLIFIIGLLMAVTVIAMFLPMLNLVRAL</sequence>
<feature type="transmembrane region" description="Helical" evidence="7">
    <location>
        <begin position="109"/>
        <end position="132"/>
    </location>
</feature>
<gene>
    <name evidence="9" type="ORF">GXN76_10465</name>
</gene>
<dbReference type="EMBL" id="CP048104">
    <property type="protein sequence ID" value="QKG84850.1"/>
    <property type="molecule type" value="Genomic_DNA"/>
</dbReference>
<reference evidence="9 10" key="1">
    <citation type="submission" date="2020-01" db="EMBL/GenBank/DDBJ databases">
        <authorList>
            <person name="Gulvik C.A."/>
            <person name="Batra D.G."/>
        </authorList>
    </citation>
    <scope>NUCLEOTIDE SEQUENCE [LARGE SCALE GENOMIC DNA]</scope>
    <source>
        <strain evidence="9 10">W9323</strain>
    </source>
</reference>
<keyword evidence="5 7" id="KW-1133">Transmembrane helix</keyword>
<evidence type="ECO:0000256" key="4">
    <source>
        <dbReference type="ARBA" id="ARBA00022692"/>
    </source>
</evidence>
<protein>
    <submittedName>
        <fullName evidence="9">Type II secretion system F family protein</fullName>
    </submittedName>
</protein>
<feature type="domain" description="Type II secretion system protein GspF" evidence="8">
    <location>
        <begin position="217"/>
        <end position="337"/>
    </location>
</feature>
<dbReference type="InterPro" id="IPR042094">
    <property type="entry name" value="T2SS_GspF_sf"/>
</dbReference>
<evidence type="ECO:0000256" key="5">
    <source>
        <dbReference type="ARBA" id="ARBA00022989"/>
    </source>
</evidence>
<feature type="transmembrane region" description="Helical" evidence="7">
    <location>
        <begin position="152"/>
        <end position="181"/>
    </location>
</feature>
<keyword evidence="6 7" id="KW-0472">Membrane</keyword>
<dbReference type="Gene3D" id="1.20.81.30">
    <property type="entry name" value="Type II secretion system (T2SS), domain F"/>
    <property type="match status" value="2"/>
</dbReference>
<evidence type="ECO:0000256" key="3">
    <source>
        <dbReference type="ARBA" id="ARBA00022475"/>
    </source>
</evidence>
<feature type="transmembrane region" description="Helical" evidence="7">
    <location>
        <begin position="318"/>
        <end position="339"/>
    </location>
</feature>
<name>A0A7D4BKF1_9BACL</name>
<evidence type="ECO:0000256" key="1">
    <source>
        <dbReference type="ARBA" id="ARBA00004651"/>
    </source>
</evidence>
<dbReference type="PANTHER" id="PTHR30012:SF0">
    <property type="entry name" value="TYPE II SECRETION SYSTEM PROTEIN F-RELATED"/>
    <property type="match status" value="1"/>
</dbReference>
<dbReference type="Proteomes" id="UP000503088">
    <property type="component" value="Chromosome"/>
</dbReference>
<dbReference type="GO" id="GO:0005886">
    <property type="term" value="C:plasma membrane"/>
    <property type="evidence" value="ECO:0007669"/>
    <property type="project" value="UniProtKB-SubCell"/>
</dbReference>
<keyword evidence="4 7" id="KW-0812">Transmembrane</keyword>
<evidence type="ECO:0000313" key="9">
    <source>
        <dbReference type="EMBL" id="QKG84850.1"/>
    </source>
</evidence>
<organism evidence="9 10">
    <name type="scientific">Kroppenstedtia pulmonis</name>
    <dbReference type="NCBI Taxonomy" id="1380685"/>
    <lineage>
        <taxon>Bacteria</taxon>
        <taxon>Bacillati</taxon>
        <taxon>Bacillota</taxon>
        <taxon>Bacilli</taxon>
        <taxon>Bacillales</taxon>
        <taxon>Thermoactinomycetaceae</taxon>
        <taxon>Kroppenstedtia</taxon>
    </lineage>
</organism>
<evidence type="ECO:0000256" key="7">
    <source>
        <dbReference type="SAM" id="Phobius"/>
    </source>
</evidence>
<dbReference type="InterPro" id="IPR003004">
    <property type="entry name" value="GspF/PilC"/>
</dbReference>
<evidence type="ECO:0000256" key="6">
    <source>
        <dbReference type="ARBA" id="ARBA00023136"/>
    </source>
</evidence>